<dbReference type="AlphaFoldDB" id="A0A859FJ46"/>
<feature type="transmembrane region" description="Helical" evidence="1">
    <location>
        <begin position="281"/>
        <end position="304"/>
    </location>
</feature>
<dbReference type="PANTHER" id="PTHR30590:SF3">
    <property type="entry name" value="HYPOTHETICAL MEMBRANE SPANNING PROTEIN"/>
    <property type="match status" value="1"/>
</dbReference>
<dbReference type="Pfam" id="PF04235">
    <property type="entry name" value="DUF418"/>
    <property type="match status" value="1"/>
</dbReference>
<dbReference type="InterPro" id="IPR052529">
    <property type="entry name" value="Bact_Transport_Assoc"/>
</dbReference>
<evidence type="ECO:0000313" key="3">
    <source>
        <dbReference type="EMBL" id="QKS72425.1"/>
    </source>
</evidence>
<organism evidence="3 4">
    <name type="scientific">Paenalkalicoccus suaedae</name>
    <dbReference type="NCBI Taxonomy" id="2592382"/>
    <lineage>
        <taxon>Bacteria</taxon>
        <taxon>Bacillati</taxon>
        <taxon>Bacillota</taxon>
        <taxon>Bacilli</taxon>
        <taxon>Bacillales</taxon>
        <taxon>Bacillaceae</taxon>
        <taxon>Paenalkalicoccus</taxon>
    </lineage>
</organism>
<keyword evidence="1" id="KW-1133">Transmembrane helix</keyword>
<dbReference type="Proteomes" id="UP000318138">
    <property type="component" value="Chromosome"/>
</dbReference>
<feature type="transmembrane region" description="Helical" evidence="1">
    <location>
        <begin position="15"/>
        <end position="38"/>
    </location>
</feature>
<evidence type="ECO:0000313" key="4">
    <source>
        <dbReference type="Proteomes" id="UP000318138"/>
    </source>
</evidence>
<keyword evidence="4" id="KW-1185">Reference proteome</keyword>
<feature type="transmembrane region" description="Helical" evidence="1">
    <location>
        <begin position="249"/>
        <end position="269"/>
    </location>
</feature>
<reference evidence="4" key="1">
    <citation type="submission" date="2019-07" db="EMBL/GenBank/DDBJ databases">
        <title>Bacillus alkalisoli sp. nov. isolated from saline soil.</title>
        <authorList>
            <person name="Sun J.-Q."/>
            <person name="Xu L."/>
        </authorList>
    </citation>
    <scope>NUCLEOTIDE SEQUENCE [LARGE SCALE GENOMIC DNA]</scope>
    <source>
        <strain evidence="4">M4U3P1</strain>
    </source>
</reference>
<dbReference type="PANTHER" id="PTHR30590">
    <property type="entry name" value="INNER MEMBRANE PROTEIN"/>
    <property type="match status" value="1"/>
</dbReference>
<gene>
    <name evidence="3" type="ORF">FLK61_38005</name>
</gene>
<accession>A0A859FJ46</accession>
<evidence type="ECO:0000256" key="1">
    <source>
        <dbReference type="SAM" id="Phobius"/>
    </source>
</evidence>
<feature type="domain" description="DUF418" evidence="2">
    <location>
        <begin position="228"/>
        <end position="388"/>
    </location>
</feature>
<evidence type="ECO:0000259" key="2">
    <source>
        <dbReference type="Pfam" id="PF04235"/>
    </source>
</evidence>
<keyword evidence="1" id="KW-0812">Transmembrane</keyword>
<feature type="transmembrane region" description="Helical" evidence="1">
    <location>
        <begin position="204"/>
        <end position="228"/>
    </location>
</feature>
<feature type="transmembrane region" description="Helical" evidence="1">
    <location>
        <begin position="58"/>
        <end position="83"/>
    </location>
</feature>
<feature type="transmembrane region" description="Helical" evidence="1">
    <location>
        <begin position="351"/>
        <end position="369"/>
    </location>
</feature>
<sequence length="390" mass="43403">MTAINQNERIASLDVIRGFALIGILIANVYAMTSLGFFKLSYGIPVADETQLDSTIRLLINLFVDGSFVSTFSFLFGVGFYIFMTRAAQKGLPEKRLFLRRMAGLAVFGLLHLIFFWVGDILFTYALSGIFLLFFLRVKAKTALIWAIGLLTLFFLILASSALTPEAFLTPMQAQGMQLISQAQAAYANGISVEWFRFRLENEVSMVVSGAPFLIPYTLGLFLLGFYAAKKEIFVDLASKRTLFKRLAIIGYITAIPFMVLLLLAHPASLETANGMFLYDVILRIGALPLALGYMATLVLIVSAGKLKGLTARLGAMGRIALTNYLMHTVLIVLFVQLTGFFGQISMAQNMLIVAVIIALQLWLSPLYLSKYRYGPMEYIWRRITYGKLS</sequence>
<dbReference type="KEGG" id="psua:FLK61_38005"/>
<proteinExistence type="predicted"/>
<feature type="transmembrane region" description="Helical" evidence="1">
    <location>
        <begin position="325"/>
        <end position="345"/>
    </location>
</feature>
<keyword evidence="1" id="KW-0472">Membrane</keyword>
<dbReference type="InterPro" id="IPR007349">
    <property type="entry name" value="DUF418"/>
</dbReference>
<feature type="transmembrane region" description="Helical" evidence="1">
    <location>
        <begin position="103"/>
        <end position="136"/>
    </location>
</feature>
<dbReference type="RefSeq" id="WP_176010403.1">
    <property type="nucleotide sequence ID" value="NZ_CP041372.2"/>
</dbReference>
<protein>
    <submittedName>
        <fullName evidence="3">DUF418 domain-containing protein</fullName>
    </submittedName>
</protein>
<name>A0A859FJ46_9BACI</name>
<dbReference type="EMBL" id="CP041372">
    <property type="protein sequence ID" value="QKS72425.1"/>
    <property type="molecule type" value="Genomic_DNA"/>
</dbReference>
<feature type="transmembrane region" description="Helical" evidence="1">
    <location>
        <begin position="143"/>
        <end position="163"/>
    </location>
</feature>